<dbReference type="EMBL" id="ASTJ01000011">
    <property type="protein sequence ID" value="EPC04218.1"/>
    <property type="molecule type" value="Genomic_DNA"/>
</dbReference>
<dbReference type="PANTHER" id="PTHR12526">
    <property type="entry name" value="GLYCOSYLTRANSFERASE"/>
    <property type="match status" value="1"/>
</dbReference>
<sequence length="169" mass="19271">MLLKAVHYAIKEFNVSISLDIYGEGELRDEILSEISQLDMEGHIFLRGFDKEIEKKIHQYDIFLFTSRWEGLPNALIEALGSGVSIVATDCPSGPKEILKDGRFGKLVGVDDFKAMAENISEIYYHHDISIRTRDMEPQSSIELREHLKQFTIPCVANRYIEVALRLIG</sequence>
<dbReference type="Pfam" id="PF13692">
    <property type="entry name" value="Glyco_trans_1_4"/>
    <property type="match status" value="1"/>
</dbReference>
<keyword evidence="2" id="KW-1185">Reference proteome</keyword>
<dbReference type="PATRIC" id="fig|1121939.11.peg.477"/>
<dbReference type="Proteomes" id="UP000014463">
    <property type="component" value="Unassembled WGS sequence"/>
</dbReference>
<evidence type="ECO:0000313" key="1">
    <source>
        <dbReference type="EMBL" id="EPC04218.1"/>
    </source>
</evidence>
<protein>
    <submittedName>
        <fullName evidence="1">Uncharacterized protein</fullName>
    </submittedName>
</protein>
<dbReference type="STRING" id="1121939.L861_02575"/>
<comment type="caution">
    <text evidence="1">The sequence shown here is derived from an EMBL/GenBank/DDBJ whole genome shotgun (WGS) entry which is preliminary data.</text>
</comment>
<dbReference type="Gene3D" id="3.40.50.2000">
    <property type="entry name" value="Glycogen Phosphorylase B"/>
    <property type="match status" value="1"/>
</dbReference>
<dbReference type="AlphaFoldDB" id="S2KUG2"/>
<gene>
    <name evidence="1" type="ORF">L861_02575</name>
</gene>
<organism evidence="1 2">
    <name type="scientific">Litchfieldella anticariensis (strain DSM 16096 / CECT 5854 / CIP 108499 / LMG 22089 / FP35)</name>
    <name type="common">Halomonas anticariensis</name>
    <dbReference type="NCBI Taxonomy" id="1121939"/>
    <lineage>
        <taxon>Bacteria</taxon>
        <taxon>Pseudomonadati</taxon>
        <taxon>Pseudomonadota</taxon>
        <taxon>Gammaproteobacteria</taxon>
        <taxon>Oceanospirillales</taxon>
        <taxon>Halomonadaceae</taxon>
        <taxon>Litchfieldella</taxon>
    </lineage>
</organism>
<proteinExistence type="predicted"/>
<name>S2KUG2_LITA3</name>
<accession>S2KUG2</accession>
<dbReference type="eggNOG" id="COG0438">
    <property type="taxonomic scope" value="Bacteria"/>
</dbReference>
<reference evidence="1 2" key="1">
    <citation type="journal article" date="2013" name="Genome Announc.">
        <title>Draft genome sequence of the moderately halophilic gammaproteobacterium Halomonas anticariensis FP35.</title>
        <authorList>
            <person name="Tahrioui A."/>
            <person name="Quesada E."/>
            <person name="Llamas I."/>
        </authorList>
    </citation>
    <scope>NUCLEOTIDE SEQUENCE [LARGE SCALE GENOMIC DNA]</scope>
    <source>
        <strain evidence="2">DSM 16096 / CECT 5854 / LMG 22089 / FP35</strain>
    </source>
</reference>
<dbReference type="SUPFAM" id="SSF53756">
    <property type="entry name" value="UDP-Glycosyltransferase/glycogen phosphorylase"/>
    <property type="match status" value="1"/>
</dbReference>
<dbReference type="PANTHER" id="PTHR12526:SF630">
    <property type="entry name" value="GLYCOSYLTRANSFERASE"/>
    <property type="match status" value="1"/>
</dbReference>
<evidence type="ECO:0000313" key="2">
    <source>
        <dbReference type="Proteomes" id="UP000014463"/>
    </source>
</evidence>